<name>A0ABU0JK33_9HYPH</name>
<gene>
    <name evidence="2" type="ORF">QO011_006528</name>
</gene>
<evidence type="ECO:0000256" key="1">
    <source>
        <dbReference type="SAM" id="Phobius"/>
    </source>
</evidence>
<keyword evidence="1" id="KW-0812">Transmembrane</keyword>
<dbReference type="RefSeq" id="WP_307281834.1">
    <property type="nucleotide sequence ID" value="NZ_JAUSVX010000016.1"/>
</dbReference>
<dbReference type="Proteomes" id="UP001242480">
    <property type="component" value="Unassembled WGS sequence"/>
</dbReference>
<organism evidence="2 3">
    <name type="scientific">Labrys wisconsinensis</name>
    <dbReference type="NCBI Taxonomy" id="425677"/>
    <lineage>
        <taxon>Bacteria</taxon>
        <taxon>Pseudomonadati</taxon>
        <taxon>Pseudomonadota</taxon>
        <taxon>Alphaproteobacteria</taxon>
        <taxon>Hyphomicrobiales</taxon>
        <taxon>Xanthobacteraceae</taxon>
        <taxon>Labrys</taxon>
    </lineage>
</organism>
<reference evidence="2 3" key="1">
    <citation type="submission" date="2023-07" db="EMBL/GenBank/DDBJ databases">
        <title>Genomic Encyclopedia of Type Strains, Phase IV (KMG-IV): sequencing the most valuable type-strain genomes for metagenomic binning, comparative biology and taxonomic classification.</title>
        <authorList>
            <person name="Goeker M."/>
        </authorList>
    </citation>
    <scope>NUCLEOTIDE SEQUENCE [LARGE SCALE GENOMIC DNA]</scope>
    <source>
        <strain evidence="2 3">DSM 19619</strain>
    </source>
</reference>
<keyword evidence="1" id="KW-1133">Transmembrane helix</keyword>
<sequence>MQPGSQDPRIEGMYRGDRAWAIGAVVVLWLTVLFVFVQILPDTGTSAVVAALAVAGGLVLLFNTASITALVRHYREDKSHIYGLDLHYLDEMKNRK</sequence>
<dbReference type="EMBL" id="JAUSVX010000016">
    <property type="protein sequence ID" value="MDQ0473492.1"/>
    <property type="molecule type" value="Genomic_DNA"/>
</dbReference>
<evidence type="ECO:0000313" key="2">
    <source>
        <dbReference type="EMBL" id="MDQ0473492.1"/>
    </source>
</evidence>
<comment type="caution">
    <text evidence="2">The sequence shown here is derived from an EMBL/GenBank/DDBJ whole genome shotgun (WGS) entry which is preliminary data.</text>
</comment>
<accession>A0ABU0JK33</accession>
<protein>
    <submittedName>
        <fullName evidence="2">Uncharacterized protein</fullName>
    </submittedName>
</protein>
<evidence type="ECO:0000313" key="3">
    <source>
        <dbReference type="Proteomes" id="UP001242480"/>
    </source>
</evidence>
<proteinExistence type="predicted"/>
<feature type="transmembrane region" description="Helical" evidence="1">
    <location>
        <begin position="47"/>
        <end position="71"/>
    </location>
</feature>
<keyword evidence="1" id="KW-0472">Membrane</keyword>
<feature type="transmembrane region" description="Helical" evidence="1">
    <location>
        <begin position="20"/>
        <end position="41"/>
    </location>
</feature>
<keyword evidence="3" id="KW-1185">Reference proteome</keyword>